<evidence type="ECO:0000256" key="5">
    <source>
        <dbReference type="ARBA" id="ARBA00023136"/>
    </source>
</evidence>
<dbReference type="GO" id="GO:0016020">
    <property type="term" value="C:membrane"/>
    <property type="evidence" value="ECO:0007669"/>
    <property type="project" value="UniProtKB-SubCell"/>
</dbReference>
<dbReference type="InterPro" id="IPR012902">
    <property type="entry name" value="N_methyl_site"/>
</dbReference>
<feature type="transmembrane region" description="Helical" evidence="6">
    <location>
        <begin position="7"/>
        <end position="28"/>
    </location>
</feature>
<organism evidence="7 8">
    <name type="scientific">Elusimicrobium minutum (strain Pei191)</name>
    <dbReference type="NCBI Taxonomy" id="445932"/>
    <lineage>
        <taxon>Bacteria</taxon>
        <taxon>Pseudomonadati</taxon>
        <taxon>Elusimicrobiota</taxon>
        <taxon>Elusimicrobia</taxon>
        <taxon>Elusimicrobiales</taxon>
        <taxon>Elusimicrobiaceae</taxon>
        <taxon>Elusimicrobium</taxon>
    </lineage>
</organism>
<sequence>MKKGFTLIELLVVVLIIGILAAIALPQYQNSVLKSRFAQAYIMVKAMGDAQERFFLQSGAYAEKFEELDIDISGTITSCGDADEGSECKQNNNFIYRLRGPSSGMVQARMAVGNKSIATLEYYPNRQERNCIVRSSSEQGHKLCKSLGGKQWPSNTEYYTL</sequence>
<gene>
    <name evidence="7" type="ordered locus">Emin_1018</name>
</gene>
<dbReference type="EMBL" id="CP001055">
    <property type="protein sequence ID" value="ACC98571.1"/>
    <property type="molecule type" value="Genomic_DNA"/>
</dbReference>
<dbReference type="RefSeq" id="WP_012415186.1">
    <property type="nucleotide sequence ID" value="NC_010644.1"/>
</dbReference>
<protein>
    <submittedName>
        <fullName evidence="7">PilE-like protein</fullName>
    </submittedName>
</protein>
<evidence type="ECO:0000313" key="7">
    <source>
        <dbReference type="EMBL" id="ACC98571.1"/>
    </source>
</evidence>
<dbReference type="HOGENOM" id="CLU_091705_3_0_0"/>
<dbReference type="STRING" id="445932.Emin_1018"/>
<dbReference type="AlphaFoldDB" id="B2KDH5"/>
<accession>B2KDH5</accession>
<dbReference type="SUPFAM" id="SSF54523">
    <property type="entry name" value="Pili subunits"/>
    <property type="match status" value="1"/>
</dbReference>
<dbReference type="PROSITE" id="PS00409">
    <property type="entry name" value="PROKAR_NTER_METHYL"/>
    <property type="match status" value="1"/>
</dbReference>
<keyword evidence="2" id="KW-0488">Methylation</keyword>
<keyword evidence="4 6" id="KW-1133">Transmembrane helix</keyword>
<dbReference type="Proteomes" id="UP000001029">
    <property type="component" value="Chromosome"/>
</dbReference>
<dbReference type="KEGG" id="emi:Emin_1018"/>
<keyword evidence="3 6" id="KW-0812">Transmembrane</keyword>
<proteinExistence type="predicted"/>
<keyword evidence="8" id="KW-1185">Reference proteome</keyword>
<reference evidence="7 8" key="1">
    <citation type="journal article" date="2009" name="Appl. Environ. Microbiol.">
        <title>Genomic analysis of 'Elusimicrobium minutum,' the first cultivated representative of the phylum 'Elusimicrobia' (formerly termite group 1).</title>
        <authorList>
            <person name="Herlemann D.P.R."/>
            <person name="Geissinger O."/>
            <person name="Ikeda-Ohtsubo W."/>
            <person name="Kunin V."/>
            <person name="Sun H."/>
            <person name="Lapidus A."/>
            <person name="Hugenholtz P."/>
            <person name="Brune A."/>
        </authorList>
    </citation>
    <scope>NUCLEOTIDE SEQUENCE [LARGE SCALE GENOMIC DNA]</scope>
    <source>
        <strain evidence="7 8">Pei191</strain>
    </source>
</reference>
<evidence type="ECO:0000256" key="3">
    <source>
        <dbReference type="ARBA" id="ARBA00022692"/>
    </source>
</evidence>
<dbReference type="PANTHER" id="PTHR30093">
    <property type="entry name" value="GENERAL SECRETION PATHWAY PROTEIN G"/>
    <property type="match status" value="1"/>
</dbReference>
<evidence type="ECO:0000256" key="2">
    <source>
        <dbReference type="ARBA" id="ARBA00022481"/>
    </source>
</evidence>
<comment type="subcellular location">
    <subcellularLocation>
        <location evidence="1">Membrane</location>
        <topology evidence="1">Single-pass membrane protein</topology>
    </subcellularLocation>
</comment>
<evidence type="ECO:0000256" key="1">
    <source>
        <dbReference type="ARBA" id="ARBA00004167"/>
    </source>
</evidence>
<dbReference type="Pfam" id="PF07963">
    <property type="entry name" value="N_methyl"/>
    <property type="match status" value="1"/>
</dbReference>
<evidence type="ECO:0000313" key="8">
    <source>
        <dbReference type="Proteomes" id="UP000001029"/>
    </source>
</evidence>
<dbReference type="Gene3D" id="3.30.700.10">
    <property type="entry name" value="Glycoprotein, Type 4 Pilin"/>
    <property type="match status" value="1"/>
</dbReference>
<name>B2KDH5_ELUMP</name>
<keyword evidence="5 6" id="KW-0472">Membrane</keyword>
<dbReference type="InterPro" id="IPR045584">
    <property type="entry name" value="Pilin-like"/>
</dbReference>
<evidence type="ECO:0000256" key="4">
    <source>
        <dbReference type="ARBA" id="ARBA00022989"/>
    </source>
</evidence>
<dbReference type="NCBIfam" id="TIGR02532">
    <property type="entry name" value="IV_pilin_GFxxxE"/>
    <property type="match status" value="1"/>
</dbReference>
<evidence type="ECO:0000256" key="6">
    <source>
        <dbReference type="SAM" id="Phobius"/>
    </source>
</evidence>
<dbReference type="PANTHER" id="PTHR30093:SF44">
    <property type="entry name" value="TYPE II SECRETION SYSTEM CORE PROTEIN G"/>
    <property type="match status" value="1"/>
</dbReference>